<dbReference type="SMART" id="SM00468">
    <property type="entry name" value="PreSET"/>
    <property type="match status" value="1"/>
</dbReference>
<dbReference type="SUPFAM" id="SSF82199">
    <property type="entry name" value="SET domain"/>
    <property type="match status" value="1"/>
</dbReference>
<protein>
    <submittedName>
        <fullName evidence="11">Uncharacterized protein</fullName>
    </submittedName>
</protein>
<organism evidence="11 12">
    <name type="scientific">Rhamnella rubrinervis</name>
    <dbReference type="NCBI Taxonomy" id="2594499"/>
    <lineage>
        <taxon>Eukaryota</taxon>
        <taxon>Viridiplantae</taxon>
        <taxon>Streptophyta</taxon>
        <taxon>Embryophyta</taxon>
        <taxon>Tracheophyta</taxon>
        <taxon>Spermatophyta</taxon>
        <taxon>Magnoliopsida</taxon>
        <taxon>eudicotyledons</taxon>
        <taxon>Gunneridae</taxon>
        <taxon>Pentapetalae</taxon>
        <taxon>rosids</taxon>
        <taxon>fabids</taxon>
        <taxon>Rosales</taxon>
        <taxon>Rhamnaceae</taxon>
        <taxon>rhamnoid group</taxon>
        <taxon>Rhamneae</taxon>
        <taxon>Rhamnella</taxon>
    </lineage>
</organism>
<comment type="subcellular location">
    <subcellularLocation>
        <location evidence="2">Chromosome</location>
    </subcellularLocation>
    <subcellularLocation>
        <location evidence="1">Nucleus</location>
    </subcellularLocation>
</comment>
<dbReference type="FunFam" id="2.170.270.10:FF:000046">
    <property type="entry name" value="SET-domain containing protein lysine methyltransferase family protein"/>
    <property type="match status" value="1"/>
</dbReference>
<dbReference type="GO" id="GO:0042054">
    <property type="term" value="F:histone methyltransferase activity"/>
    <property type="evidence" value="ECO:0007669"/>
    <property type="project" value="InterPro"/>
</dbReference>
<feature type="region of interest" description="Disordered" evidence="8">
    <location>
        <begin position="125"/>
        <end position="181"/>
    </location>
</feature>
<keyword evidence="3" id="KW-0158">Chromosome</keyword>
<dbReference type="InterPro" id="IPR001214">
    <property type="entry name" value="SET_dom"/>
</dbReference>
<feature type="domain" description="SET" evidence="9">
    <location>
        <begin position="636"/>
        <end position="770"/>
    </location>
</feature>
<dbReference type="EMBL" id="VOIH02000010">
    <property type="protein sequence ID" value="KAF3436093.1"/>
    <property type="molecule type" value="Genomic_DNA"/>
</dbReference>
<dbReference type="CDD" id="cd10538">
    <property type="entry name" value="SET_SETDB-like"/>
    <property type="match status" value="1"/>
</dbReference>
<keyword evidence="4" id="KW-0808">Transferase</keyword>
<name>A0A8K0GT56_9ROSA</name>
<evidence type="ECO:0000256" key="7">
    <source>
        <dbReference type="ARBA" id="ARBA00023242"/>
    </source>
</evidence>
<dbReference type="AlphaFoldDB" id="A0A8K0GT56"/>
<comment type="caution">
    <text evidence="11">The sequence shown here is derived from an EMBL/GenBank/DDBJ whole genome shotgun (WGS) entry which is preliminary data.</text>
</comment>
<evidence type="ECO:0000256" key="8">
    <source>
        <dbReference type="SAM" id="MobiDB-lite"/>
    </source>
</evidence>
<evidence type="ECO:0000256" key="4">
    <source>
        <dbReference type="ARBA" id="ARBA00022679"/>
    </source>
</evidence>
<dbReference type="GO" id="GO:0008270">
    <property type="term" value="F:zinc ion binding"/>
    <property type="evidence" value="ECO:0007669"/>
    <property type="project" value="InterPro"/>
</dbReference>
<feature type="domain" description="Pre-SET" evidence="10">
    <location>
        <begin position="537"/>
        <end position="633"/>
    </location>
</feature>
<dbReference type="InterPro" id="IPR007728">
    <property type="entry name" value="Pre-SET_dom"/>
</dbReference>
<keyword evidence="6" id="KW-0862">Zinc</keyword>
<evidence type="ECO:0000256" key="3">
    <source>
        <dbReference type="ARBA" id="ARBA00022454"/>
    </source>
</evidence>
<dbReference type="InterPro" id="IPR043017">
    <property type="entry name" value="WIYLD_dom_sf"/>
</dbReference>
<dbReference type="PANTHER" id="PTHR46450:SF1">
    <property type="entry name" value="INACTIVE HISTONE-LYSINE N-METHYLTRANSFERASE SUVR1-RELATED"/>
    <property type="match status" value="1"/>
</dbReference>
<evidence type="ECO:0000256" key="6">
    <source>
        <dbReference type="ARBA" id="ARBA00022833"/>
    </source>
</evidence>
<gene>
    <name evidence="11" type="ORF">FNV43_RR23185</name>
</gene>
<evidence type="ECO:0000259" key="9">
    <source>
        <dbReference type="PROSITE" id="PS50280"/>
    </source>
</evidence>
<dbReference type="InterPro" id="IPR025776">
    <property type="entry name" value="SUVR4/1/2"/>
</dbReference>
<evidence type="ECO:0000256" key="1">
    <source>
        <dbReference type="ARBA" id="ARBA00004123"/>
    </source>
</evidence>
<dbReference type="InterPro" id="IPR018848">
    <property type="entry name" value="WIYLD_domain"/>
</dbReference>
<dbReference type="Gene3D" id="1.10.8.850">
    <property type="entry name" value="Histone-lysine N methyltransferase , C-terminal domain-like"/>
    <property type="match status" value="1"/>
</dbReference>
<evidence type="ECO:0000313" key="12">
    <source>
        <dbReference type="Proteomes" id="UP000796880"/>
    </source>
</evidence>
<evidence type="ECO:0000256" key="2">
    <source>
        <dbReference type="ARBA" id="ARBA00004286"/>
    </source>
</evidence>
<dbReference type="PROSITE" id="PS51580">
    <property type="entry name" value="SAM_MT43_3"/>
    <property type="match status" value="1"/>
</dbReference>
<keyword evidence="5" id="KW-0479">Metal-binding</keyword>
<evidence type="ECO:0000259" key="10">
    <source>
        <dbReference type="PROSITE" id="PS50867"/>
    </source>
</evidence>
<accession>A0A8K0GT56</accession>
<dbReference type="Pfam" id="PF00856">
    <property type="entry name" value="SET"/>
    <property type="match status" value="1"/>
</dbReference>
<keyword evidence="12" id="KW-1185">Reference proteome</keyword>
<reference evidence="11" key="1">
    <citation type="submission" date="2020-03" db="EMBL/GenBank/DDBJ databases">
        <title>A high-quality chromosome-level genome assembly of a woody plant with both climbing and erect habits, Rhamnella rubrinervis.</title>
        <authorList>
            <person name="Lu Z."/>
            <person name="Yang Y."/>
            <person name="Zhu X."/>
            <person name="Sun Y."/>
        </authorList>
    </citation>
    <scope>NUCLEOTIDE SEQUENCE</scope>
    <source>
        <strain evidence="11">BYM</strain>
        <tissue evidence="11">Leaf</tissue>
    </source>
</reference>
<dbReference type="InterPro" id="IPR046341">
    <property type="entry name" value="SET_dom_sf"/>
</dbReference>
<dbReference type="PANTHER" id="PTHR46450">
    <property type="entry name" value="INACTIVE HISTONE-LYSINE N-METHYLTRANSFERASE SUVR1-RELATED"/>
    <property type="match status" value="1"/>
</dbReference>
<proteinExistence type="predicted"/>
<dbReference type="Proteomes" id="UP000796880">
    <property type="component" value="Unassembled WGS sequence"/>
</dbReference>
<dbReference type="OrthoDB" id="308383at2759"/>
<dbReference type="Pfam" id="PF10440">
    <property type="entry name" value="WIYLD"/>
    <property type="match status" value="1"/>
</dbReference>
<evidence type="ECO:0000313" key="11">
    <source>
        <dbReference type="EMBL" id="KAF3436093.1"/>
    </source>
</evidence>
<dbReference type="Gene3D" id="2.170.270.10">
    <property type="entry name" value="SET domain"/>
    <property type="match status" value="1"/>
</dbReference>
<dbReference type="PROSITE" id="PS50867">
    <property type="entry name" value="PRE_SET"/>
    <property type="match status" value="1"/>
</dbReference>
<evidence type="ECO:0000256" key="5">
    <source>
        <dbReference type="ARBA" id="ARBA00022723"/>
    </source>
</evidence>
<dbReference type="SMART" id="SM00317">
    <property type="entry name" value="SET"/>
    <property type="match status" value="1"/>
</dbReference>
<dbReference type="GO" id="GO:0005634">
    <property type="term" value="C:nucleus"/>
    <property type="evidence" value="ECO:0007669"/>
    <property type="project" value="UniProtKB-SubCell"/>
</dbReference>
<keyword evidence="7" id="KW-0539">Nucleus</keyword>
<sequence length="804" mass="90232">MGRNPRVTSAFRAMRGIGIKEEQVKPVLKNLLKLYEKNWELIEAENYRVLADAIFDAEDNKVEEQNVDQQEEDMEEEEALVRHEPARPLKRLRLRHQEVQGSPSSNTSNVMLGSVVGAALKRPKLDKAPETSAQQHPHPMMKSTESRAEPCQVSPLHVTKNKGKQPLPSKPSALEERSDSLSQVAVRGTGFIPDSLALIKPKDEPFTDDIFNVDLPHYGVPIAMVHPDPLSKGNLPIENEEIGKKTVQESSSQFTERESRVDCLETLSGDRRTNCELAPVQEESNSKLEVATSPLGEVKLSLSCNPAVGRSDFRMPSLDDVIKLTEEKCLHSYKIIDPNFSVKNLLKHMCESFLELGSDSTDKSQDGLVNILPTLDALKRSTVRNVLGGNDDNLCMPLCTSNGLANTENLSAVPAEISRPPTPLNSLDYHVQASKRISDNDCGVSDKDRKFQDPEDTNTHSLVVVPQSELTPDDLRSIVDINDITKGEERFKISWVNELSSELLESFRYIPQSIVFKNANVMFSLFRIGDESCCATCFSDCIAASVSCSCAQGTGGEFAYSPRGLLKEHFLDECISMAHHPCHIFCEECPLERVKNDDCLEPCKGHLKRKFIKECWSKCGCSKQCGNRVVQRGITCSLQIFFTSEGKGWGLRTLEDLAKGAFVCEYVGEILTSMEFYERTMQRTKSRKCTYPVLLDADWGSNGSVMNEEALCLDASHYGNVARFINHRCLDANLIEIPVEVETPDHHYYHLAFFTTREVKAMEELTWDYGIDFDDLDQPFKPFQCRCGSTFCRNMNRSTRRNSS</sequence>
<dbReference type="GO" id="GO:0005694">
    <property type="term" value="C:chromosome"/>
    <property type="evidence" value="ECO:0007669"/>
    <property type="project" value="UniProtKB-SubCell"/>
</dbReference>
<dbReference type="PROSITE" id="PS50280">
    <property type="entry name" value="SET"/>
    <property type="match status" value="1"/>
</dbReference>